<keyword evidence="12" id="KW-0131">Cell cycle</keyword>
<dbReference type="Pfam" id="PF04675">
    <property type="entry name" value="DNA_ligase_A_N"/>
    <property type="match status" value="1"/>
</dbReference>
<dbReference type="Proteomes" id="UP001595812">
    <property type="component" value="Unassembled WGS sequence"/>
</dbReference>
<dbReference type="EC" id="6.5.1.1" evidence="1"/>
<dbReference type="SUPFAM" id="SSF56091">
    <property type="entry name" value="DNA ligase/mRNA capping enzyme, catalytic domain"/>
    <property type="match status" value="1"/>
</dbReference>
<dbReference type="EMBL" id="JBHSAT010000005">
    <property type="protein sequence ID" value="MFC3877663.1"/>
    <property type="molecule type" value="Genomic_DNA"/>
</dbReference>
<keyword evidence="11" id="KW-0234">DNA repair</keyword>
<dbReference type="InterPro" id="IPR012310">
    <property type="entry name" value="DNA_ligase_ATP-dep_cent"/>
</dbReference>
<dbReference type="Gene3D" id="3.30.470.30">
    <property type="entry name" value="DNA ligase/mRNA capping enzyme"/>
    <property type="match status" value="1"/>
</dbReference>
<dbReference type="NCBIfam" id="TIGR04120">
    <property type="entry name" value="DNA_lig_bact"/>
    <property type="match status" value="1"/>
</dbReference>
<evidence type="ECO:0000313" key="16">
    <source>
        <dbReference type="Proteomes" id="UP001595812"/>
    </source>
</evidence>
<dbReference type="InterPro" id="IPR050191">
    <property type="entry name" value="ATP-dep_DNA_ligase"/>
</dbReference>
<evidence type="ECO:0000256" key="11">
    <source>
        <dbReference type="ARBA" id="ARBA00023204"/>
    </source>
</evidence>
<keyword evidence="10" id="KW-0233">DNA recombination</keyword>
<evidence type="ECO:0000313" key="15">
    <source>
        <dbReference type="EMBL" id="MFC3877663.1"/>
    </source>
</evidence>
<keyword evidence="5" id="KW-0479">Metal-binding</keyword>
<evidence type="ECO:0000256" key="12">
    <source>
        <dbReference type="ARBA" id="ARBA00023306"/>
    </source>
</evidence>
<accession>A0ABV8AHX9</accession>
<evidence type="ECO:0000256" key="6">
    <source>
        <dbReference type="ARBA" id="ARBA00022741"/>
    </source>
</evidence>
<evidence type="ECO:0000256" key="8">
    <source>
        <dbReference type="ARBA" id="ARBA00022840"/>
    </source>
</evidence>
<dbReference type="NCBIfam" id="NF006701">
    <property type="entry name" value="PRK09247.1"/>
    <property type="match status" value="1"/>
</dbReference>
<dbReference type="InterPro" id="IPR012308">
    <property type="entry name" value="DNA_ligase_ATP-dep_N"/>
</dbReference>
<dbReference type="Gene3D" id="2.40.50.140">
    <property type="entry name" value="Nucleic acid-binding proteins"/>
    <property type="match status" value="1"/>
</dbReference>
<keyword evidence="7" id="KW-0227">DNA damage</keyword>
<evidence type="ECO:0000256" key="7">
    <source>
        <dbReference type="ARBA" id="ARBA00022763"/>
    </source>
</evidence>
<dbReference type="CDD" id="cd07897">
    <property type="entry name" value="Adenylation_DNA_ligase_Bac1"/>
    <property type="match status" value="1"/>
</dbReference>
<sequence>MKQFSQLISAIEITNKTNAKIDALVEYFKVAPDKDKLWLIALFTGKRPPRPVKTTLMKQWCMEITELPEWLFLESYSTVGDLGETIALLLPKPTHDINITLHEWMMELRTLKPKSDEEKKKFVLEAWSGLEQQERLIFNKLIGGSFRIGVSKKTLVNALAKLTGIDANQLMHSIIGRWSVDDITFDALVQGTHINYDNSKPYPFALAYALEKELPELGNPSDWQVEQKWDGIRGQIVKRNEEIFIWSRGEELVTEQFPELVEAFSSFQHDFVIDGEILALKDNDVLLFNDLQKRLNRKNVSKKLLEEVPIGFYAYDLLEWENQDFRDQSMEKRRSQLEFLFNSVALSNYIKLSHIVHFEEWDELCSIRENSRAINSEGLMLKQKASPYHTGRKKGEWWKWKVDPLTIDAVMIYAQKGSGRRSSKYTDYTFAVKKDEGLVTVAKAYSGLTDKEITEISRWVNKNAIEKFGPVRTVKPELVFEIAFEGIALSNRHKSGVALRFPRIARWRKDKPAEEIDTIETVKQLITAS</sequence>
<dbReference type="CDD" id="cd07972">
    <property type="entry name" value="OBF_DNA_ligase_Arch_LigB"/>
    <property type="match status" value="1"/>
</dbReference>
<dbReference type="PANTHER" id="PTHR45674">
    <property type="entry name" value="DNA LIGASE 1/3 FAMILY MEMBER"/>
    <property type="match status" value="1"/>
</dbReference>
<dbReference type="InterPro" id="IPR036599">
    <property type="entry name" value="DNA_ligase_N_sf"/>
</dbReference>
<dbReference type="InterPro" id="IPR012340">
    <property type="entry name" value="NA-bd_OB-fold"/>
</dbReference>
<keyword evidence="9" id="KW-0460">Magnesium</keyword>
<dbReference type="PROSITE" id="PS00697">
    <property type="entry name" value="DNA_LIGASE_A1"/>
    <property type="match status" value="1"/>
</dbReference>
<evidence type="ECO:0000259" key="14">
    <source>
        <dbReference type="PROSITE" id="PS50160"/>
    </source>
</evidence>
<evidence type="ECO:0000256" key="9">
    <source>
        <dbReference type="ARBA" id="ARBA00022842"/>
    </source>
</evidence>
<evidence type="ECO:0000256" key="10">
    <source>
        <dbReference type="ARBA" id="ARBA00023172"/>
    </source>
</evidence>
<dbReference type="InterPro" id="IPR016059">
    <property type="entry name" value="DNA_ligase_ATP-dep_CS"/>
</dbReference>
<keyword evidence="8" id="KW-0067">ATP-binding</keyword>
<dbReference type="PANTHER" id="PTHR45674:SF13">
    <property type="entry name" value="DNA LIGASE-RELATED"/>
    <property type="match status" value="1"/>
</dbReference>
<gene>
    <name evidence="15" type="ORF">ACFOSX_10495</name>
</gene>
<evidence type="ECO:0000256" key="13">
    <source>
        <dbReference type="ARBA" id="ARBA00034003"/>
    </source>
</evidence>
<organism evidence="15 16">
    <name type="scientific">Winogradskyella maritima</name>
    <dbReference type="NCBI Taxonomy" id="1517766"/>
    <lineage>
        <taxon>Bacteria</taxon>
        <taxon>Pseudomonadati</taxon>
        <taxon>Bacteroidota</taxon>
        <taxon>Flavobacteriia</taxon>
        <taxon>Flavobacteriales</taxon>
        <taxon>Flavobacteriaceae</taxon>
        <taxon>Winogradskyella</taxon>
    </lineage>
</organism>
<dbReference type="GO" id="GO:0003910">
    <property type="term" value="F:DNA ligase (ATP) activity"/>
    <property type="evidence" value="ECO:0007669"/>
    <property type="project" value="UniProtKB-EC"/>
</dbReference>
<dbReference type="InterPro" id="IPR026333">
    <property type="entry name" value="ATP_dep_DNA_lig_pp_1105_fam"/>
</dbReference>
<name>A0ABV8AHX9_9FLAO</name>
<comment type="caution">
    <text evidence="15">The sequence shown here is derived from an EMBL/GenBank/DDBJ whole genome shotgun (WGS) entry which is preliminary data.</text>
</comment>
<evidence type="ECO:0000256" key="4">
    <source>
        <dbReference type="ARBA" id="ARBA00022705"/>
    </source>
</evidence>
<evidence type="ECO:0000256" key="1">
    <source>
        <dbReference type="ARBA" id="ARBA00012727"/>
    </source>
</evidence>
<keyword evidence="2 15" id="KW-0436">Ligase</keyword>
<dbReference type="PROSITE" id="PS50160">
    <property type="entry name" value="DNA_LIGASE_A3"/>
    <property type="match status" value="1"/>
</dbReference>
<dbReference type="Pfam" id="PF04679">
    <property type="entry name" value="DNA_ligase_A_C"/>
    <property type="match status" value="1"/>
</dbReference>
<comment type="catalytic activity">
    <reaction evidence="13">
        <text>ATP + (deoxyribonucleotide)n-3'-hydroxyl + 5'-phospho-(deoxyribonucleotide)m = (deoxyribonucleotide)n+m + AMP + diphosphate.</text>
        <dbReference type="EC" id="6.5.1.1"/>
    </reaction>
</comment>
<evidence type="ECO:0000256" key="3">
    <source>
        <dbReference type="ARBA" id="ARBA00022618"/>
    </source>
</evidence>
<keyword evidence="6" id="KW-0547">Nucleotide-binding</keyword>
<dbReference type="Gene3D" id="1.10.3260.10">
    <property type="entry name" value="DNA ligase, ATP-dependent, N-terminal domain"/>
    <property type="match status" value="1"/>
</dbReference>
<protein>
    <recommendedName>
        <fullName evidence="1">DNA ligase (ATP)</fullName>
        <ecNumber evidence="1">6.5.1.1</ecNumber>
    </recommendedName>
</protein>
<dbReference type="RefSeq" id="WP_386100499.1">
    <property type="nucleotide sequence ID" value="NZ_JBHSAT010000005.1"/>
</dbReference>
<evidence type="ECO:0000256" key="5">
    <source>
        <dbReference type="ARBA" id="ARBA00022723"/>
    </source>
</evidence>
<evidence type="ECO:0000256" key="2">
    <source>
        <dbReference type="ARBA" id="ARBA00022598"/>
    </source>
</evidence>
<feature type="domain" description="ATP-dependent DNA ligase family profile" evidence="14">
    <location>
        <begin position="303"/>
        <end position="434"/>
    </location>
</feature>
<keyword evidence="16" id="KW-1185">Reference proteome</keyword>
<keyword evidence="3" id="KW-0132">Cell division</keyword>
<keyword evidence="4" id="KW-0235">DNA replication</keyword>
<dbReference type="InterPro" id="IPR012309">
    <property type="entry name" value="DNA_ligase_ATP-dep_C"/>
</dbReference>
<dbReference type="SUPFAM" id="SSF50249">
    <property type="entry name" value="Nucleic acid-binding proteins"/>
    <property type="match status" value="1"/>
</dbReference>
<dbReference type="SUPFAM" id="SSF117018">
    <property type="entry name" value="ATP-dependent DNA ligase DNA-binding domain"/>
    <property type="match status" value="1"/>
</dbReference>
<reference evidence="16" key="1">
    <citation type="journal article" date="2019" name="Int. J. Syst. Evol. Microbiol.">
        <title>The Global Catalogue of Microorganisms (GCM) 10K type strain sequencing project: providing services to taxonomists for standard genome sequencing and annotation.</title>
        <authorList>
            <consortium name="The Broad Institute Genomics Platform"/>
            <consortium name="The Broad Institute Genome Sequencing Center for Infectious Disease"/>
            <person name="Wu L."/>
            <person name="Ma J."/>
        </authorList>
    </citation>
    <scope>NUCLEOTIDE SEQUENCE [LARGE SCALE GENOMIC DNA]</scope>
    <source>
        <strain evidence="16">CECT 8979</strain>
    </source>
</reference>
<dbReference type="Pfam" id="PF01068">
    <property type="entry name" value="DNA_ligase_A_M"/>
    <property type="match status" value="1"/>
</dbReference>
<proteinExistence type="predicted"/>